<keyword evidence="5 11" id="KW-0119">Carbohydrate metabolism</keyword>
<dbReference type="SUPFAM" id="SSF51989">
    <property type="entry name" value="Glycosyl hydrolases family 6, cellulases"/>
    <property type="match status" value="1"/>
</dbReference>
<dbReference type="Proteomes" id="UP001303408">
    <property type="component" value="Chromosome"/>
</dbReference>
<evidence type="ECO:0000256" key="5">
    <source>
        <dbReference type="ARBA" id="ARBA00023277"/>
    </source>
</evidence>
<dbReference type="EC" id="3.2.1.-" evidence="11"/>
<gene>
    <name evidence="12" type="ORF">RN607_01275</name>
</gene>
<evidence type="ECO:0000256" key="7">
    <source>
        <dbReference type="ARBA" id="ARBA00023326"/>
    </source>
</evidence>
<evidence type="ECO:0000256" key="1">
    <source>
        <dbReference type="ARBA" id="ARBA00022729"/>
    </source>
</evidence>
<dbReference type="KEGG" id="dcp:RN607_01275"/>
<dbReference type="PANTHER" id="PTHR34876">
    <property type="match status" value="1"/>
</dbReference>
<organism evidence="12">
    <name type="scientific">Demequina capsici</name>
    <dbReference type="NCBI Taxonomy" id="3075620"/>
    <lineage>
        <taxon>Bacteria</taxon>
        <taxon>Bacillati</taxon>
        <taxon>Actinomycetota</taxon>
        <taxon>Actinomycetes</taxon>
        <taxon>Micrococcales</taxon>
        <taxon>Demequinaceae</taxon>
        <taxon>Demequina</taxon>
    </lineage>
</organism>
<keyword evidence="1 11" id="KW-0732">Signal</keyword>
<proteinExistence type="inferred from homology"/>
<evidence type="ECO:0000256" key="10">
    <source>
        <dbReference type="PROSITE-ProRule" id="PRU10056"/>
    </source>
</evidence>
<dbReference type="AlphaFoldDB" id="A0AA96FBD2"/>
<feature type="binding site" evidence="9">
    <location>
        <position position="234"/>
    </location>
    <ligand>
        <name>substrate</name>
    </ligand>
</feature>
<keyword evidence="2 11" id="KW-0378">Hydrolase</keyword>
<keyword evidence="7 11" id="KW-0624">Polysaccharide degradation</keyword>
<dbReference type="GO" id="GO:0030245">
    <property type="term" value="P:cellulose catabolic process"/>
    <property type="evidence" value="ECO:0007669"/>
    <property type="project" value="UniProtKB-KW"/>
</dbReference>
<feature type="binding site" evidence="9">
    <location>
        <position position="231"/>
    </location>
    <ligand>
        <name>substrate</name>
    </ligand>
</feature>
<feature type="binding site" evidence="9">
    <location>
        <position position="261"/>
    </location>
    <ligand>
        <name>substrate</name>
    </ligand>
</feature>
<feature type="active site" description="Proton donor" evidence="8">
    <location>
        <position position="193"/>
    </location>
</feature>
<accession>A0AA96FBD2</accession>
<dbReference type="PROSITE" id="PS51257">
    <property type="entry name" value="PROKAR_LIPOPROTEIN"/>
    <property type="match status" value="1"/>
</dbReference>
<dbReference type="PRINTS" id="PR00733">
    <property type="entry name" value="GLHYDRLASE6"/>
</dbReference>
<reference evidence="12" key="1">
    <citation type="submission" date="2023-09" db="EMBL/GenBank/DDBJ databases">
        <title>Demequina sp. a novel bacteria isolated from Capsicum annuum.</title>
        <authorList>
            <person name="Humaira Z."/>
            <person name="Lee J."/>
            <person name="Cho D."/>
        </authorList>
    </citation>
    <scope>NUCLEOTIDE SEQUENCE</scope>
    <source>
        <strain evidence="12">PMTSA13</strain>
    </source>
</reference>
<feature type="binding site" evidence="9">
    <location>
        <position position="118"/>
    </location>
    <ligand>
        <name>substrate</name>
    </ligand>
</feature>
<evidence type="ECO:0000256" key="8">
    <source>
        <dbReference type="PIRSR" id="PIRSR001100-1"/>
    </source>
</evidence>
<evidence type="ECO:0000256" key="11">
    <source>
        <dbReference type="RuleBase" id="RU361186"/>
    </source>
</evidence>
<sequence length="357" mass="35715">MRRVAMLAAAVAAAATVSACAGVAAEPSPGSSIPAATTSAVVASGGADSASPQVSVRADAGANVGTGTGTGTGTAAQPTSFYDAANQADVAYQQAKDQGREADAALLERIASQPAATWLGEWSGDVAGTVRTITHDAAAADQIALLVVYDIPGRDCGLYSAGGAAQGEYLAWVGQVASGIADDATVWVILEPDALAQMGDCDGQGDRAALLAGAARTLDDAGAEVFLDAGHAGWNSAADTAARIEQVGTQHLAGFATNTSNYDDTSAEQAWADQVASAVGLPYVVDTSRNGNGSTGEWCNPRGRALGQNPGLTGRATGMIATVWAKVPGESDGTCNGGPAAGQWWDEMALELARDAS</sequence>
<dbReference type="InterPro" id="IPR016288">
    <property type="entry name" value="Beta_cellobiohydrolase"/>
</dbReference>
<dbReference type="Pfam" id="PF01341">
    <property type="entry name" value="Glyco_hydro_6"/>
    <property type="match status" value="1"/>
</dbReference>
<dbReference type="InterPro" id="IPR001524">
    <property type="entry name" value="Glyco_hydro_6_CS"/>
</dbReference>
<dbReference type="PIRSF" id="PIRSF001100">
    <property type="entry name" value="Beta_cellobiohydrolase"/>
    <property type="match status" value="1"/>
</dbReference>
<feature type="binding site" evidence="9">
    <location>
        <position position="330"/>
    </location>
    <ligand>
        <name>substrate</name>
    </ligand>
</feature>
<feature type="binding site" evidence="9">
    <location>
        <position position="298"/>
    </location>
    <ligand>
        <name>substrate</name>
    </ligand>
</feature>
<dbReference type="GO" id="GO:0004553">
    <property type="term" value="F:hydrolase activity, hydrolyzing O-glycosyl compounds"/>
    <property type="evidence" value="ECO:0007669"/>
    <property type="project" value="InterPro"/>
</dbReference>
<feature type="chain" id="PRO_5041514392" description="Glucanase" evidence="11">
    <location>
        <begin position="22"/>
        <end position="357"/>
    </location>
</feature>
<dbReference type="InterPro" id="IPR036434">
    <property type="entry name" value="Beta_cellobiohydrolase_sf"/>
</dbReference>
<feature type="active site" description="Proton acceptor" evidence="8">
    <location>
        <position position="332"/>
    </location>
</feature>
<dbReference type="Gene3D" id="3.20.20.40">
    <property type="entry name" value="1, 4-beta cellobiohydrolase"/>
    <property type="match status" value="1"/>
</dbReference>
<dbReference type="PANTHER" id="PTHR34876:SF4">
    <property type="entry name" value="1,4-BETA-D-GLUCAN CELLOBIOHYDROLASE C-RELATED"/>
    <property type="match status" value="1"/>
</dbReference>
<dbReference type="PROSITE" id="PS00655">
    <property type="entry name" value="GLYCOSYL_HYDROL_F6_1"/>
    <property type="match status" value="1"/>
</dbReference>
<evidence type="ECO:0000256" key="9">
    <source>
        <dbReference type="PIRSR" id="PIRSR001100-2"/>
    </source>
</evidence>
<keyword evidence="3 11" id="KW-0136">Cellulose degradation</keyword>
<evidence type="ECO:0000256" key="4">
    <source>
        <dbReference type="ARBA" id="ARBA00023157"/>
    </source>
</evidence>
<feature type="signal peptide" evidence="11">
    <location>
        <begin position="1"/>
        <end position="21"/>
    </location>
</feature>
<evidence type="ECO:0000256" key="6">
    <source>
        <dbReference type="ARBA" id="ARBA00023295"/>
    </source>
</evidence>
<keyword evidence="6 11" id="KW-0326">Glycosidase</keyword>
<protein>
    <recommendedName>
        <fullName evidence="11">Glucanase</fullName>
        <ecNumber evidence="11">3.2.1.-</ecNumber>
    </recommendedName>
</protein>
<dbReference type="RefSeq" id="WP_313543809.1">
    <property type="nucleotide sequence ID" value="NZ_CP134880.1"/>
</dbReference>
<evidence type="ECO:0000256" key="3">
    <source>
        <dbReference type="ARBA" id="ARBA00023001"/>
    </source>
</evidence>
<name>A0AA96FBD2_9MICO</name>
<keyword evidence="4" id="KW-1015">Disulfide bond</keyword>
<dbReference type="EMBL" id="CP134880">
    <property type="protein sequence ID" value="WNM27666.1"/>
    <property type="molecule type" value="Genomic_DNA"/>
</dbReference>
<evidence type="ECO:0000313" key="12">
    <source>
        <dbReference type="EMBL" id="WNM27666.1"/>
    </source>
</evidence>
<evidence type="ECO:0000256" key="2">
    <source>
        <dbReference type="ARBA" id="ARBA00022801"/>
    </source>
</evidence>
<feature type="binding site" evidence="9">
    <location>
        <position position="326"/>
    </location>
    <ligand>
        <name>substrate</name>
    </ligand>
</feature>
<comment type="similarity">
    <text evidence="11">Belongs to the glycosyl hydrolase family 6.</text>
</comment>
<feature type="active site" evidence="10">
    <location>
        <position position="155"/>
    </location>
</feature>